<evidence type="ECO:0000256" key="4">
    <source>
        <dbReference type="ARBA" id="ARBA00022679"/>
    </source>
</evidence>
<keyword evidence="4 7" id="KW-0808">Transferase</keyword>
<evidence type="ECO:0000256" key="7">
    <source>
        <dbReference type="PROSITE-ProRule" id="PRU01023"/>
    </source>
</evidence>
<feature type="domain" description="SAM-dependent MTase RsmB/NOP-type" evidence="8">
    <location>
        <begin position="30"/>
        <end position="295"/>
    </location>
</feature>
<dbReference type="Proteomes" id="UP000824102">
    <property type="component" value="Unassembled WGS sequence"/>
</dbReference>
<dbReference type="PROSITE" id="PS51686">
    <property type="entry name" value="SAM_MT_RSMB_NOP"/>
    <property type="match status" value="1"/>
</dbReference>
<dbReference type="AlphaFoldDB" id="A0A9D2G3Q3"/>
<accession>A0A9D2G3Q3</accession>
<dbReference type="GO" id="GO:0003723">
    <property type="term" value="F:RNA binding"/>
    <property type="evidence" value="ECO:0007669"/>
    <property type="project" value="UniProtKB-UniRule"/>
</dbReference>
<dbReference type="Pfam" id="PF01189">
    <property type="entry name" value="Methyltr_RsmB-F"/>
    <property type="match status" value="1"/>
</dbReference>
<feature type="binding site" evidence="7">
    <location>
        <position position="171"/>
    </location>
    <ligand>
        <name>S-adenosyl-L-methionine</name>
        <dbReference type="ChEBI" id="CHEBI:59789"/>
    </ligand>
</feature>
<reference evidence="9" key="1">
    <citation type="journal article" date="2021" name="PeerJ">
        <title>Extensive microbial diversity within the chicken gut microbiome revealed by metagenomics and culture.</title>
        <authorList>
            <person name="Gilroy R."/>
            <person name="Ravi A."/>
            <person name="Getino M."/>
            <person name="Pursley I."/>
            <person name="Horton D.L."/>
            <person name="Alikhan N.F."/>
            <person name="Baker D."/>
            <person name="Gharbi K."/>
            <person name="Hall N."/>
            <person name="Watson M."/>
            <person name="Adriaenssens E.M."/>
            <person name="Foster-Nyarko E."/>
            <person name="Jarju S."/>
            <person name="Secka A."/>
            <person name="Antonio M."/>
            <person name="Oren A."/>
            <person name="Chaudhuri R.R."/>
            <person name="La Ragione R."/>
            <person name="Hildebrand F."/>
            <person name="Pallen M.J."/>
        </authorList>
    </citation>
    <scope>NUCLEOTIDE SEQUENCE</scope>
    <source>
        <strain evidence="9">ChiW7-2402</strain>
    </source>
</reference>
<dbReference type="InterPro" id="IPR001678">
    <property type="entry name" value="MeTrfase_RsmB-F_NOP2_dom"/>
</dbReference>
<dbReference type="InterPro" id="IPR031341">
    <property type="entry name" value="Methyltr_RsmF_N"/>
</dbReference>
<dbReference type="GO" id="GO:0008173">
    <property type="term" value="F:RNA methyltransferase activity"/>
    <property type="evidence" value="ECO:0007669"/>
    <property type="project" value="InterPro"/>
</dbReference>
<dbReference type="GO" id="GO:0001510">
    <property type="term" value="P:RNA methylation"/>
    <property type="evidence" value="ECO:0007669"/>
    <property type="project" value="InterPro"/>
</dbReference>
<feature type="binding site" evidence="7">
    <location>
        <position position="144"/>
    </location>
    <ligand>
        <name>S-adenosyl-L-methionine</name>
        <dbReference type="ChEBI" id="CHEBI:59789"/>
    </ligand>
</feature>
<dbReference type="InterPro" id="IPR029063">
    <property type="entry name" value="SAM-dependent_MTases_sf"/>
</dbReference>
<evidence type="ECO:0000256" key="1">
    <source>
        <dbReference type="ARBA" id="ARBA00007494"/>
    </source>
</evidence>
<dbReference type="PROSITE" id="PS01153">
    <property type="entry name" value="NOL1_NOP2_SUN"/>
    <property type="match status" value="1"/>
</dbReference>
<keyword evidence="3 7" id="KW-0489">Methyltransferase</keyword>
<keyword evidence="5 7" id="KW-0949">S-adenosyl-L-methionine</keyword>
<dbReference type="PANTHER" id="PTHR22807:SF30">
    <property type="entry name" value="28S RRNA (CYTOSINE(4447)-C(5))-METHYLTRANSFERASE-RELATED"/>
    <property type="match status" value="1"/>
</dbReference>
<evidence type="ECO:0000256" key="5">
    <source>
        <dbReference type="ARBA" id="ARBA00022691"/>
    </source>
</evidence>
<evidence type="ECO:0000259" key="8">
    <source>
        <dbReference type="PROSITE" id="PS51686"/>
    </source>
</evidence>
<dbReference type="CDD" id="cd02440">
    <property type="entry name" value="AdoMet_MTases"/>
    <property type="match status" value="1"/>
</dbReference>
<dbReference type="EMBL" id="DXBB01000006">
    <property type="protein sequence ID" value="HIZ72033.1"/>
    <property type="molecule type" value="Genomic_DNA"/>
</dbReference>
<comment type="caution">
    <text evidence="9">The sequence shown here is derived from an EMBL/GenBank/DDBJ whole genome shotgun (WGS) entry which is preliminary data.</text>
</comment>
<dbReference type="InterPro" id="IPR018314">
    <property type="entry name" value="RsmB/NOL1/NOP2-like_CS"/>
</dbReference>
<dbReference type="SUPFAM" id="SSF53335">
    <property type="entry name" value="S-adenosyl-L-methionine-dependent methyltransferases"/>
    <property type="match status" value="1"/>
</dbReference>
<reference evidence="9" key="2">
    <citation type="submission" date="2021-04" db="EMBL/GenBank/DDBJ databases">
        <authorList>
            <person name="Gilroy R."/>
        </authorList>
    </citation>
    <scope>NUCLEOTIDE SEQUENCE</scope>
    <source>
        <strain evidence="9">ChiW7-2402</strain>
    </source>
</reference>
<dbReference type="PANTHER" id="PTHR22807">
    <property type="entry name" value="NOP2 YEAST -RELATED NOL1/NOP2/FMU SUN DOMAIN-CONTAINING"/>
    <property type="match status" value="1"/>
</dbReference>
<dbReference type="InterPro" id="IPR049560">
    <property type="entry name" value="MeTrfase_RsmB-F_NOP2_cat"/>
</dbReference>
<comment type="similarity">
    <text evidence="1 7">Belongs to the class I-like SAM-binding methyltransferase superfamily. RsmB/NOP family.</text>
</comment>
<evidence type="ECO:0000256" key="3">
    <source>
        <dbReference type="ARBA" id="ARBA00022603"/>
    </source>
</evidence>
<name>A0A9D2G3Q3_9FIRM</name>
<dbReference type="Pfam" id="PF17125">
    <property type="entry name" value="Methyltr_RsmF_N"/>
    <property type="match status" value="1"/>
</dbReference>
<evidence type="ECO:0000256" key="2">
    <source>
        <dbReference type="ARBA" id="ARBA00022490"/>
    </source>
</evidence>
<keyword evidence="6 7" id="KW-0694">RNA-binding</keyword>
<feature type="binding site" evidence="7">
    <location>
        <position position="187"/>
    </location>
    <ligand>
        <name>S-adenosyl-L-methionine</name>
        <dbReference type="ChEBI" id="CHEBI:59789"/>
    </ligand>
</feature>
<evidence type="ECO:0000256" key="6">
    <source>
        <dbReference type="ARBA" id="ARBA00022884"/>
    </source>
</evidence>
<comment type="caution">
    <text evidence="7">Lacks conserved residue(s) required for the propagation of feature annotation.</text>
</comment>
<gene>
    <name evidence="9" type="ORF">H9964_00465</name>
</gene>
<dbReference type="InterPro" id="IPR023267">
    <property type="entry name" value="RCMT"/>
</dbReference>
<organism evidence="9 10">
    <name type="scientific">Candidatus Gallimonas intestinavium</name>
    <dbReference type="NCBI Taxonomy" id="2838603"/>
    <lineage>
        <taxon>Bacteria</taxon>
        <taxon>Bacillati</taxon>
        <taxon>Bacillota</taxon>
        <taxon>Clostridia</taxon>
        <taxon>Candidatus Gallimonas</taxon>
    </lineage>
</organism>
<evidence type="ECO:0000313" key="10">
    <source>
        <dbReference type="Proteomes" id="UP000824102"/>
    </source>
</evidence>
<proteinExistence type="inferred from homology"/>
<feature type="active site" description="Nucleophile" evidence="7">
    <location>
        <position position="238"/>
    </location>
</feature>
<keyword evidence="2" id="KW-0963">Cytoplasm</keyword>
<protein>
    <submittedName>
        <fullName evidence="9">RsmB/NOP family class I SAM-dependent RNA methyltransferase</fullName>
    </submittedName>
</protein>
<dbReference type="PRINTS" id="PR02008">
    <property type="entry name" value="RCMTFAMILY"/>
</dbReference>
<sequence length="295" mass="32241">MSDVILEDPVLPAALQAKLAAQYGEMSKEICAAFQKERPVTFRLNRLKADEKRVLQEFAGLTFGRVPFYEDAFLLEGASERDVQKTALYEEGGIYLQSLSSMLPPLFVEPKTGESILDMTAAPGGKTTQLSALSGGGALITACERDQFRFERLKYNVEKQGAPRVTLLKEDARNLSPFFRFDKILLDAPCTGSGTLSPSDCVRWSEKLLAKCISLQRALLKKAFELLKPGGTLVYSTCSILREENEDAVSSLKGARLVPLAAPEGVPLLPSAEGTLCVKPDGLFEGFFVAKLQKP</sequence>
<dbReference type="Gene3D" id="3.40.50.150">
    <property type="entry name" value="Vaccinia Virus protein VP39"/>
    <property type="match status" value="1"/>
</dbReference>
<evidence type="ECO:0000313" key="9">
    <source>
        <dbReference type="EMBL" id="HIZ72033.1"/>
    </source>
</evidence>